<comment type="caution">
    <text evidence="4">The sequence shown here is derived from an EMBL/GenBank/DDBJ whole genome shotgun (WGS) entry which is preliminary data.</text>
</comment>
<dbReference type="InterPro" id="IPR013549">
    <property type="entry name" value="DUF1731"/>
</dbReference>
<evidence type="ECO:0000259" key="3">
    <source>
        <dbReference type="Pfam" id="PF08338"/>
    </source>
</evidence>
<gene>
    <name evidence="4" type="ORF">JIN85_00115</name>
</gene>
<name>A0A934VUJ0_9BACT</name>
<feature type="domain" description="DUF1731" evidence="3">
    <location>
        <begin position="256"/>
        <end position="304"/>
    </location>
</feature>
<reference evidence="4" key="1">
    <citation type="submission" date="2021-01" db="EMBL/GenBank/DDBJ databases">
        <title>Modified the classification status of verrucomicrobia.</title>
        <authorList>
            <person name="Feng X."/>
        </authorList>
    </citation>
    <scope>NUCLEOTIDE SEQUENCE</scope>
    <source>
        <strain evidence="4">KCTC 22041</strain>
    </source>
</reference>
<accession>A0A934VUJ0</accession>
<dbReference type="EMBL" id="JAENIJ010000001">
    <property type="protein sequence ID" value="MBK1880793.1"/>
    <property type="molecule type" value="Genomic_DNA"/>
</dbReference>
<evidence type="ECO:0000313" key="5">
    <source>
        <dbReference type="Proteomes" id="UP000603141"/>
    </source>
</evidence>
<dbReference type="Gene3D" id="3.40.50.720">
    <property type="entry name" value="NAD(P)-binding Rossmann-like Domain"/>
    <property type="match status" value="1"/>
</dbReference>
<dbReference type="InterPro" id="IPR001509">
    <property type="entry name" value="Epimerase_deHydtase"/>
</dbReference>
<dbReference type="Pfam" id="PF01370">
    <property type="entry name" value="Epimerase"/>
    <property type="match status" value="1"/>
</dbReference>
<dbReference type="RefSeq" id="WP_200266355.1">
    <property type="nucleotide sequence ID" value="NZ_JAENIJ010000001.1"/>
</dbReference>
<dbReference type="Proteomes" id="UP000603141">
    <property type="component" value="Unassembled WGS sequence"/>
</dbReference>
<comment type="similarity">
    <text evidence="1">Belongs to the NAD(P)-dependent epimerase/dehydratase family. SDR39U1 subfamily.</text>
</comment>
<dbReference type="AlphaFoldDB" id="A0A934VUJ0"/>
<dbReference type="NCBIfam" id="TIGR01777">
    <property type="entry name" value="yfcH"/>
    <property type="match status" value="1"/>
</dbReference>
<organism evidence="4 5">
    <name type="scientific">Luteolibacter pohnpeiensis</name>
    <dbReference type="NCBI Taxonomy" id="454153"/>
    <lineage>
        <taxon>Bacteria</taxon>
        <taxon>Pseudomonadati</taxon>
        <taxon>Verrucomicrobiota</taxon>
        <taxon>Verrucomicrobiia</taxon>
        <taxon>Verrucomicrobiales</taxon>
        <taxon>Verrucomicrobiaceae</taxon>
        <taxon>Luteolibacter</taxon>
    </lineage>
</organism>
<proteinExistence type="inferred from homology"/>
<protein>
    <submittedName>
        <fullName evidence="4">TIGR01777 family oxidoreductase</fullName>
    </submittedName>
</protein>
<dbReference type="Pfam" id="PF08338">
    <property type="entry name" value="DUF1731"/>
    <property type="match status" value="1"/>
</dbReference>
<evidence type="ECO:0000256" key="1">
    <source>
        <dbReference type="ARBA" id="ARBA00009353"/>
    </source>
</evidence>
<evidence type="ECO:0000313" key="4">
    <source>
        <dbReference type="EMBL" id="MBK1880793.1"/>
    </source>
</evidence>
<evidence type="ECO:0000259" key="2">
    <source>
        <dbReference type="Pfam" id="PF01370"/>
    </source>
</evidence>
<keyword evidence="5" id="KW-1185">Reference proteome</keyword>
<dbReference type="InterPro" id="IPR036291">
    <property type="entry name" value="NAD(P)-bd_dom_sf"/>
</dbReference>
<feature type="domain" description="NAD-dependent epimerase/dehydratase" evidence="2">
    <location>
        <begin position="5"/>
        <end position="221"/>
    </location>
</feature>
<dbReference type="SUPFAM" id="SSF51735">
    <property type="entry name" value="NAD(P)-binding Rossmann-fold domains"/>
    <property type="match status" value="1"/>
</dbReference>
<dbReference type="PANTHER" id="PTHR11092">
    <property type="entry name" value="SUGAR NUCLEOTIDE EPIMERASE RELATED"/>
    <property type="match status" value="1"/>
</dbReference>
<dbReference type="InterPro" id="IPR010099">
    <property type="entry name" value="SDR39U1"/>
</dbReference>
<dbReference type="PANTHER" id="PTHR11092:SF0">
    <property type="entry name" value="EPIMERASE FAMILY PROTEIN SDR39U1"/>
    <property type="match status" value="1"/>
</dbReference>
<sequence length="332" mass="37016">MSPTIVIFGANGFLGRYLCRHLTRQGKQVVAIARSRSGWSGDGMFLEWDGKSHGPWTFALEGAEAVINLAGASVNCRYHPANRKRILDSRVDSTRSIGTAIAACEAPPKTWINASTATWYRDARDQAQNEWLGEHENGFSFDVARAWEEAFFSSQSPAVTRKVALRTGMVLANETGTVFSVLKKLTARGLGGTMGDGGQRVSWIHMEDFLRAVDFVVDEPFLDGVVNVTVPEFPTNREMMANFRQLCRMPIGIPSPRPLLEIGARLLRTETELVLKSRWVDPLRLRDAGFRWHYPEMRSALKDLLARPGLEGFFKDTSCRSVGARGWVPATR</sequence>